<proteinExistence type="predicted"/>
<organism evidence="2 3">
    <name type="scientific">Hypothenemus hampei</name>
    <name type="common">Coffee berry borer</name>
    <dbReference type="NCBI Taxonomy" id="57062"/>
    <lineage>
        <taxon>Eukaryota</taxon>
        <taxon>Metazoa</taxon>
        <taxon>Ecdysozoa</taxon>
        <taxon>Arthropoda</taxon>
        <taxon>Hexapoda</taxon>
        <taxon>Insecta</taxon>
        <taxon>Pterygota</taxon>
        <taxon>Neoptera</taxon>
        <taxon>Endopterygota</taxon>
        <taxon>Coleoptera</taxon>
        <taxon>Polyphaga</taxon>
        <taxon>Cucujiformia</taxon>
        <taxon>Curculionidae</taxon>
        <taxon>Scolytinae</taxon>
        <taxon>Hypothenemus</taxon>
    </lineage>
</organism>
<protein>
    <submittedName>
        <fullName evidence="2">Uncharacterized protein</fullName>
    </submittedName>
</protein>
<name>A0ABD1FC00_HYPHA</name>
<dbReference type="AlphaFoldDB" id="A0ABD1FC00"/>
<reference evidence="2 3" key="1">
    <citation type="submission" date="2024-05" db="EMBL/GenBank/DDBJ databases">
        <title>Genetic variation in Jamaican populations of the coffee berry borer (Hypothenemus hampei).</title>
        <authorList>
            <person name="Errbii M."/>
            <person name="Myrie A."/>
        </authorList>
    </citation>
    <scope>NUCLEOTIDE SEQUENCE [LARGE SCALE GENOMIC DNA]</scope>
    <source>
        <strain evidence="2">JA-Hopewell-2020-01-JO</strain>
        <tissue evidence="2">Whole body</tissue>
    </source>
</reference>
<keyword evidence="1" id="KW-0732">Signal</keyword>
<feature type="chain" id="PRO_5044892446" evidence="1">
    <location>
        <begin position="22"/>
        <end position="72"/>
    </location>
</feature>
<accession>A0ABD1FC00</accession>
<keyword evidence="3" id="KW-1185">Reference proteome</keyword>
<dbReference type="Proteomes" id="UP001566132">
    <property type="component" value="Unassembled WGS sequence"/>
</dbReference>
<feature type="signal peptide" evidence="1">
    <location>
        <begin position="1"/>
        <end position="21"/>
    </location>
</feature>
<dbReference type="EMBL" id="JBDJPC010000001">
    <property type="protein sequence ID" value="KAL1516810.1"/>
    <property type="molecule type" value="Genomic_DNA"/>
</dbReference>
<comment type="caution">
    <text evidence="2">The sequence shown here is derived from an EMBL/GenBank/DDBJ whole genome shotgun (WGS) entry which is preliminary data.</text>
</comment>
<evidence type="ECO:0000313" key="3">
    <source>
        <dbReference type="Proteomes" id="UP001566132"/>
    </source>
</evidence>
<evidence type="ECO:0000256" key="1">
    <source>
        <dbReference type="SAM" id="SignalP"/>
    </source>
</evidence>
<sequence>MSCKAALAFVLLVMSFICSQASPAWYGYNSHRYLPYATSYSNRYDDYSLPLARNYYGYPASYHGYNGYDHGW</sequence>
<gene>
    <name evidence="2" type="ORF">ABEB36_000663</name>
</gene>
<evidence type="ECO:0000313" key="2">
    <source>
        <dbReference type="EMBL" id="KAL1516810.1"/>
    </source>
</evidence>